<proteinExistence type="predicted"/>
<organism evidence="1">
    <name type="scientific">human gut metagenome</name>
    <dbReference type="NCBI Taxonomy" id="408170"/>
    <lineage>
        <taxon>unclassified sequences</taxon>
        <taxon>metagenomes</taxon>
        <taxon>organismal metagenomes</taxon>
    </lineage>
</organism>
<protein>
    <recommendedName>
        <fullName evidence="2">SynChlorMet cassette protein ScmC</fullName>
    </recommendedName>
</protein>
<evidence type="ECO:0000313" key="1">
    <source>
        <dbReference type="EMBL" id="ETJ19316.1"/>
    </source>
</evidence>
<reference evidence="1" key="1">
    <citation type="submission" date="2013-12" db="EMBL/GenBank/DDBJ databases">
        <title>A Varibaculum cambriense genome reconstructed from a premature infant gut community with otherwise low bacterial novelty that shifts toward anaerobic metabolism during the third week of life.</title>
        <authorList>
            <person name="Brown C.T."/>
            <person name="Sharon I."/>
            <person name="Thomas B.C."/>
            <person name="Castelle C.J."/>
            <person name="Morowitz M.J."/>
            <person name="Banfield J.F."/>
        </authorList>
    </citation>
    <scope>NUCLEOTIDE SEQUENCE</scope>
</reference>
<dbReference type="AlphaFoldDB" id="W1WN43"/>
<dbReference type="Gene3D" id="3.40.50.300">
    <property type="entry name" value="P-loop containing nucleotide triphosphate hydrolases"/>
    <property type="match status" value="1"/>
</dbReference>
<evidence type="ECO:0008006" key="2">
    <source>
        <dbReference type="Google" id="ProtNLM"/>
    </source>
</evidence>
<dbReference type="SUPFAM" id="SSF53795">
    <property type="entry name" value="PEP carboxykinase-like"/>
    <property type="match status" value="1"/>
</dbReference>
<name>W1WN43_9ZZZZ</name>
<dbReference type="InterPro" id="IPR027417">
    <property type="entry name" value="P-loop_NTPase"/>
</dbReference>
<sequence length="287" mass="33590">MKKVYNIVDQKILIDTDFDYKMDDAYNSFLECDNNYDVKYKFNKINELENNLFLESKKLHSKNLIQIYDNKNGYLRLYLNLSQQEPYGYLKEEKSDNKEYNVYIDLNKNVDVNTFKIFEMIGLESYFCKKNIFILHSSYIKWNDGAILFSGPSGMGKSTQADLWNKYEGCEIINGDRSAITKKDGVWNAYGLPFAGSSRIYKNVKNPIKCVVVLKQAKNNNIRKLSPLEAFKYIYSQTTVNDWNKEYINTIINLIEEFVKEIPIFMLECKPDNTAVQLLKETLRGEV</sequence>
<gene>
    <name evidence="1" type="ORF">Q604_UNBC18533G0011</name>
</gene>
<comment type="caution">
    <text evidence="1">The sequence shown here is derived from an EMBL/GenBank/DDBJ whole genome shotgun (WGS) entry which is preliminary data.</text>
</comment>
<dbReference type="EMBL" id="AZMM01018533">
    <property type="protein sequence ID" value="ETJ19316.1"/>
    <property type="molecule type" value="Genomic_DNA"/>
</dbReference>
<accession>W1WN43</accession>